<dbReference type="OrthoDB" id="3556300at2"/>
<reference evidence="1 2" key="1">
    <citation type="submission" date="2019-09" db="EMBL/GenBank/DDBJ databases">
        <title>Draft genome sequence of the thermophilic Saccharopolyspora hirsuta VKM Ac-666T.</title>
        <authorList>
            <person name="Lobastova T.G."/>
            <person name="Fokina V."/>
            <person name="Bragin E.Y."/>
            <person name="Shtratnikova V.Y."/>
            <person name="Starodumova I.P."/>
            <person name="Tarlachkov S.V."/>
            <person name="Donova M.V."/>
        </authorList>
    </citation>
    <scope>NUCLEOTIDE SEQUENCE [LARGE SCALE GENOMIC DNA]</scope>
    <source>
        <strain evidence="1 2">VKM Ac-666</strain>
    </source>
</reference>
<organism evidence="1 2">
    <name type="scientific">Saccharopolyspora hirsuta</name>
    <dbReference type="NCBI Taxonomy" id="1837"/>
    <lineage>
        <taxon>Bacteria</taxon>
        <taxon>Bacillati</taxon>
        <taxon>Actinomycetota</taxon>
        <taxon>Actinomycetes</taxon>
        <taxon>Pseudonocardiales</taxon>
        <taxon>Pseudonocardiaceae</taxon>
        <taxon>Saccharopolyspora</taxon>
    </lineage>
</organism>
<name>A0A5M7C289_SACHI</name>
<keyword evidence="2" id="KW-1185">Reference proteome</keyword>
<dbReference type="RefSeq" id="WP_150066888.1">
    <property type="nucleotide sequence ID" value="NZ_VWPH01000005.1"/>
</dbReference>
<dbReference type="Proteomes" id="UP000323946">
    <property type="component" value="Unassembled WGS sequence"/>
</dbReference>
<accession>A0A5M7C289</accession>
<sequence>MHHRRLARAFREQLAADPHRGAVGRPHVVALRSADPALRFEAKLFVECQWSGAGAAPPAAREIAAEGIIRRAEKVSQDRTLTECSRLHGELAIALLRWELVEDTKVRARAHCASVTADPELASAVATREEAARRQVLLSWQHEQREHDATRLRSLIVDPLRATAWWFADNQDKIEELSEVAKVFLDLRAALGPAREEDTAGRVLDEFLDGVDSAEGLRLQLYLQRVFGERGRSDLVERIDPVLRDAAGEPGPS</sequence>
<dbReference type="EMBL" id="VWPH01000005">
    <property type="protein sequence ID" value="KAA5834587.1"/>
    <property type="molecule type" value="Genomic_DNA"/>
</dbReference>
<gene>
    <name evidence="1" type="ORF">F1721_13060</name>
</gene>
<protein>
    <submittedName>
        <fullName evidence="1">Uncharacterized protein</fullName>
    </submittedName>
</protein>
<comment type="caution">
    <text evidence="1">The sequence shown here is derived from an EMBL/GenBank/DDBJ whole genome shotgun (WGS) entry which is preliminary data.</text>
</comment>
<dbReference type="AlphaFoldDB" id="A0A5M7C289"/>
<evidence type="ECO:0000313" key="2">
    <source>
        <dbReference type="Proteomes" id="UP000323946"/>
    </source>
</evidence>
<evidence type="ECO:0000313" key="1">
    <source>
        <dbReference type="EMBL" id="KAA5834587.1"/>
    </source>
</evidence>
<proteinExistence type="predicted"/>